<proteinExistence type="predicted"/>
<keyword evidence="2" id="KW-1185">Reference proteome</keyword>
<accession>A0A5B9DRQ4</accession>
<evidence type="ECO:0000313" key="2">
    <source>
        <dbReference type="Proteomes" id="UP000321062"/>
    </source>
</evidence>
<name>A0A5B9DRQ4_9HYPH</name>
<dbReference type="RefSeq" id="WP_147657116.1">
    <property type="nucleotide sequence ID" value="NZ_BMFM01000001.1"/>
</dbReference>
<protein>
    <submittedName>
        <fullName evidence="1">Uncharacterized protein</fullName>
    </submittedName>
</protein>
<evidence type="ECO:0000313" key="1">
    <source>
        <dbReference type="EMBL" id="QEE21752.1"/>
    </source>
</evidence>
<organism evidence="1 2">
    <name type="scientific">Paradevosia tibetensis</name>
    <dbReference type="NCBI Taxonomy" id="1447062"/>
    <lineage>
        <taxon>Bacteria</taxon>
        <taxon>Pseudomonadati</taxon>
        <taxon>Pseudomonadota</taxon>
        <taxon>Alphaproteobacteria</taxon>
        <taxon>Hyphomicrobiales</taxon>
        <taxon>Devosiaceae</taxon>
        <taxon>Paradevosia</taxon>
    </lineage>
</organism>
<reference evidence="1 2" key="1">
    <citation type="journal article" date="2015" name="Int. J. Syst. Evol. Microbiol.">
        <title>Youhaiella tibetensis gen. nov., sp. nov., isolated from subsurface sediment.</title>
        <authorList>
            <person name="Wang Y.X."/>
            <person name="Huang F.Q."/>
            <person name="Nogi Y."/>
            <person name="Pang S.J."/>
            <person name="Wang P.K."/>
            <person name="Lv J."/>
        </authorList>
    </citation>
    <scope>NUCLEOTIDE SEQUENCE [LARGE SCALE GENOMIC DNA]</scope>
    <source>
        <strain evidence="2">fig4</strain>
    </source>
</reference>
<dbReference type="EMBL" id="CP041690">
    <property type="protein sequence ID" value="QEE21752.1"/>
    <property type="molecule type" value="Genomic_DNA"/>
</dbReference>
<dbReference type="AlphaFoldDB" id="A0A5B9DRQ4"/>
<dbReference type="OrthoDB" id="8218312at2"/>
<dbReference type="Proteomes" id="UP000321062">
    <property type="component" value="Chromosome"/>
</dbReference>
<gene>
    <name evidence="1" type="ORF">FNA67_16860</name>
</gene>
<dbReference type="KEGG" id="yti:FNA67_16860"/>
<sequence>MMANRRIWLAAMLVAGVFSTPAPAQFKPDAEDVRAGIVPAFSIWDVKLGAPVTDIPEMEVVDISCGTDGGPPSLPLKSFAEFGKCQPEPSGLREVYFANDDELDYIAKALDSEYRVQQGGTTIYAHPIVQSALVDEQGVVRGIRIVTDDRAALRDRRLAVTLAKNLKGRYKAWQPSCEDIPPAPGENPVGKEFTHEICTGVDPEGNQRLRMEATFLRKKGQEALNRDTQQVNRGYFESRTRLEVVETPYEPASPDAR</sequence>